<evidence type="ECO:0000313" key="2">
    <source>
        <dbReference type="EMBL" id="PGH17758.1"/>
    </source>
</evidence>
<proteinExistence type="predicted"/>
<name>A0A2B7YA11_9EURO</name>
<reference evidence="2 3" key="1">
    <citation type="submission" date="2017-10" db="EMBL/GenBank/DDBJ databases">
        <title>Comparative genomics in systemic dimorphic fungi from Ajellomycetaceae.</title>
        <authorList>
            <person name="Munoz J.F."/>
            <person name="Mcewen J.G."/>
            <person name="Clay O.K."/>
            <person name="Cuomo C.A."/>
        </authorList>
    </citation>
    <scope>NUCLEOTIDE SEQUENCE [LARGE SCALE GENOMIC DNA]</scope>
    <source>
        <strain evidence="2 3">UAMH5409</strain>
    </source>
</reference>
<feature type="compositionally biased region" description="Low complexity" evidence="1">
    <location>
        <begin position="128"/>
        <end position="168"/>
    </location>
</feature>
<feature type="compositionally biased region" description="Polar residues" evidence="1">
    <location>
        <begin position="106"/>
        <end position="115"/>
    </location>
</feature>
<keyword evidence="3" id="KW-1185">Reference proteome</keyword>
<gene>
    <name evidence="2" type="ORF">AJ79_00899</name>
</gene>
<dbReference type="AlphaFoldDB" id="A0A2B7YA11"/>
<feature type="region of interest" description="Disordered" evidence="1">
    <location>
        <begin position="106"/>
        <end position="197"/>
    </location>
</feature>
<dbReference type="EMBL" id="PDNB01000008">
    <property type="protein sequence ID" value="PGH17758.1"/>
    <property type="molecule type" value="Genomic_DNA"/>
</dbReference>
<organism evidence="2 3">
    <name type="scientific">Helicocarpus griseus UAMH5409</name>
    <dbReference type="NCBI Taxonomy" id="1447875"/>
    <lineage>
        <taxon>Eukaryota</taxon>
        <taxon>Fungi</taxon>
        <taxon>Dikarya</taxon>
        <taxon>Ascomycota</taxon>
        <taxon>Pezizomycotina</taxon>
        <taxon>Eurotiomycetes</taxon>
        <taxon>Eurotiomycetidae</taxon>
        <taxon>Onygenales</taxon>
        <taxon>Ajellomycetaceae</taxon>
        <taxon>Helicocarpus</taxon>
    </lineage>
</organism>
<dbReference type="Proteomes" id="UP000223968">
    <property type="component" value="Unassembled WGS sequence"/>
</dbReference>
<evidence type="ECO:0000256" key="1">
    <source>
        <dbReference type="SAM" id="MobiDB-lite"/>
    </source>
</evidence>
<accession>A0A2B7YA11</accession>
<comment type="caution">
    <text evidence="2">The sequence shown here is derived from an EMBL/GenBank/DDBJ whole genome shotgun (WGS) entry which is preliminary data.</text>
</comment>
<feature type="compositionally biased region" description="Basic and acidic residues" evidence="1">
    <location>
        <begin position="173"/>
        <end position="197"/>
    </location>
</feature>
<protein>
    <submittedName>
        <fullName evidence="2">Uncharacterized protein</fullName>
    </submittedName>
</protein>
<sequence length="197" mass="21825">MAEFINYPSQGRRDSTGTIDAPLMDINKSEYDAIIGLLMLNNQSNEQIQGAEHQLRGCFKHCLRFTGDSDPRYNLKGGQTDSSAADYEAASILAGMKNYAAQPQSTCSTEYNTPESWVPSLPPGMTTPRASSAPASSSRRPSADSHSSAQTVLEPLSPLQPAPQQQLRRLTRERKESRRLQELKEGDREVKKPRLMN</sequence>
<evidence type="ECO:0000313" key="3">
    <source>
        <dbReference type="Proteomes" id="UP000223968"/>
    </source>
</evidence>